<evidence type="ECO:0000256" key="5">
    <source>
        <dbReference type="ARBA" id="ARBA00047199"/>
    </source>
</evidence>
<dbReference type="EC" id="4.4.1.2" evidence="4"/>
<dbReference type="InterPro" id="IPR015424">
    <property type="entry name" value="PyrdxlP-dep_Trfase"/>
</dbReference>
<dbReference type="Pfam" id="PF01053">
    <property type="entry name" value="Cys_Met_Meta_PP"/>
    <property type="match status" value="1"/>
</dbReference>
<dbReference type="GO" id="GO:0047982">
    <property type="term" value="F:homocysteine desulfhydrase activity"/>
    <property type="evidence" value="ECO:0007669"/>
    <property type="project" value="UniProtKB-EC"/>
</dbReference>
<dbReference type="PANTHER" id="PTHR11808">
    <property type="entry name" value="TRANS-SULFURATION ENZYME FAMILY MEMBER"/>
    <property type="match status" value="1"/>
</dbReference>
<dbReference type="GO" id="GO:0005737">
    <property type="term" value="C:cytoplasm"/>
    <property type="evidence" value="ECO:0007669"/>
    <property type="project" value="TreeGrafter"/>
</dbReference>
<dbReference type="FunFam" id="3.40.640.10:FF:000046">
    <property type="entry name" value="Cystathionine gamma-lyase"/>
    <property type="match status" value="1"/>
</dbReference>
<evidence type="ECO:0000256" key="9">
    <source>
        <dbReference type="RuleBase" id="RU362118"/>
    </source>
</evidence>
<evidence type="ECO:0000256" key="4">
    <source>
        <dbReference type="ARBA" id="ARBA00047175"/>
    </source>
</evidence>
<accession>M7NBP0</accession>
<dbReference type="OrthoDB" id="9803887at2"/>
<evidence type="ECO:0000256" key="6">
    <source>
        <dbReference type="ARBA" id="ARBA00048780"/>
    </source>
</evidence>
<sequence length="376" mass="40293">MRLETKAIHAGRSIDPSTSAVTMPIHLSSTYERAGDGSYPNEYIYSRINNPNRRALEDCLTSLEEGFDTVTFGSGMAAISSLIESLPADKPRRVVMPDDMYHGIRSLLTDTDIGTNYDAVFVDMTDLTKVEEAINAAPTGLVWMESPSNPQLKVTDIQAVAKLASDAGAYSVVDNTWATPVLQKPLSLGADFSLHSVTKYIGGHSDLLLGAVIAKTDSPMLARLKAAQQAKGAVPSPFDCWLALRGVQTLPLRMATHCSNASAIADFLKQHPNVEAVHYPGLPEHPGHQVAAKQMSSFGGMLSFQVKGGQEAAMAVTAKAKLFIRATSLGGTHSLIEHRASLEGVHAVAPDNLLRVSVGIEHVEDLKEDLLQALEG</sequence>
<dbReference type="GO" id="GO:0018826">
    <property type="term" value="F:methionine gamma-lyase activity"/>
    <property type="evidence" value="ECO:0007669"/>
    <property type="project" value="UniProtKB-EC"/>
</dbReference>
<keyword evidence="10" id="KW-0808">Transferase</keyword>
<dbReference type="InterPro" id="IPR000277">
    <property type="entry name" value="Cys/Met-Metab_PyrdxlP-dep_enz"/>
</dbReference>
<dbReference type="PANTHER" id="PTHR11808:SF15">
    <property type="entry name" value="CYSTATHIONINE GAMMA-LYASE"/>
    <property type="match status" value="1"/>
</dbReference>
<dbReference type="AlphaFoldDB" id="M7NBP0"/>
<dbReference type="PIRSF" id="PIRSF001434">
    <property type="entry name" value="CGS"/>
    <property type="match status" value="1"/>
</dbReference>
<feature type="modified residue" description="N6-(pyridoxal phosphate)lysine" evidence="8">
    <location>
        <position position="199"/>
    </location>
</feature>
<protein>
    <recommendedName>
        <fullName evidence="4">homocysteine desulfhydrase</fullName>
        <ecNumber evidence="4">4.4.1.2</ecNumber>
    </recommendedName>
    <alternativeName>
        <fullName evidence="5">Homocysteine desulfhydrase</fullName>
    </alternativeName>
</protein>
<comment type="catalytic activity">
    <reaction evidence="7">
        <text>L-methionine + H2O = methanethiol + 2-oxobutanoate + NH4(+)</text>
        <dbReference type="Rhea" id="RHEA:23800"/>
        <dbReference type="ChEBI" id="CHEBI:15377"/>
        <dbReference type="ChEBI" id="CHEBI:16007"/>
        <dbReference type="ChEBI" id="CHEBI:16763"/>
        <dbReference type="ChEBI" id="CHEBI:28938"/>
        <dbReference type="ChEBI" id="CHEBI:57844"/>
        <dbReference type="EC" id="4.4.1.11"/>
    </reaction>
    <physiologicalReaction direction="left-to-right" evidence="7">
        <dbReference type="Rhea" id="RHEA:23801"/>
    </physiologicalReaction>
</comment>
<dbReference type="InterPro" id="IPR015422">
    <property type="entry name" value="PyrdxlP-dep_Trfase_small"/>
</dbReference>
<comment type="cofactor">
    <cofactor evidence="1 9">
        <name>pyridoxal 5'-phosphate</name>
        <dbReference type="ChEBI" id="CHEBI:597326"/>
    </cofactor>
</comment>
<evidence type="ECO:0000256" key="7">
    <source>
        <dbReference type="ARBA" id="ARBA00052699"/>
    </source>
</evidence>
<comment type="similarity">
    <text evidence="2 9">Belongs to the trans-sulfuration enzymes family.</text>
</comment>
<comment type="catalytic activity">
    <reaction evidence="6">
        <text>L-homocysteine + H2O = 2-oxobutanoate + hydrogen sulfide + NH4(+) + H(+)</text>
        <dbReference type="Rhea" id="RHEA:14501"/>
        <dbReference type="ChEBI" id="CHEBI:15377"/>
        <dbReference type="ChEBI" id="CHEBI:15378"/>
        <dbReference type="ChEBI" id="CHEBI:16763"/>
        <dbReference type="ChEBI" id="CHEBI:28938"/>
        <dbReference type="ChEBI" id="CHEBI:29919"/>
        <dbReference type="ChEBI" id="CHEBI:58199"/>
        <dbReference type="EC" id="4.4.1.2"/>
    </reaction>
    <physiologicalReaction direction="left-to-right" evidence="6">
        <dbReference type="Rhea" id="RHEA:14502"/>
    </physiologicalReaction>
</comment>
<dbReference type="GO" id="GO:0016740">
    <property type="term" value="F:transferase activity"/>
    <property type="evidence" value="ECO:0007669"/>
    <property type="project" value="UniProtKB-KW"/>
</dbReference>
<dbReference type="GO" id="GO:0004123">
    <property type="term" value="F:cystathionine gamma-lyase activity"/>
    <property type="evidence" value="ECO:0007669"/>
    <property type="project" value="TreeGrafter"/>
</dbReference>
<dbReference type="RefSeq" id="WP_008299599.1">
    <property type="nucleotide sequence ID" value="NZ_AOFT01000009.1"/>
</dbReference>
<evidence type="ECO:0000256" key="3">
    <source>
        <dbReference type="ARBA" id="ARBA00022898"/>
    </source>
</evidence>
<keyword evidence="3 8" id="KW-0663">Pyridoxal phosphate</keyword>
<dbReference type="Proteomes" id="UP000011919">
    <property type="component" value="Unassembled WGS sequence"/>
</dbReference>
<dbReference type="GO" id="GO:0019346">
    <property type="term" value="P:transsulfuration"/>
    <property type="evidence" value="ECO:0007669"/>
    <property type="project" value="InterPro"/>
</dbReference>
<dbReference type="PATRIC" id="fig|1235279.3.peg.1978"/>
<evidence type="ECO:0000256" key="2">
    <source>
        <dbReference type="ARBA" id="ARBA00009077"/>
    </source>
</evidence>
<reference evidence="10 11" key="1">
    <citation type="journal article" date="2013" name="Genome Announc.">
        <title>Draft Genome Sequence of Bhargavaea cecembensis Strain DSE10T, Isolated from a Deep-Sea Sediment Sample Collected at a Depth of 5,904 m from the Chagos-Laccadive Ridge System in the Indian Ocean.</title>
        <authorList>
            <person name="Shivaji S."/>
            <person name="Ara S."/>
            <person name="Begum Z."/>
            <person name="Ruth M."/>
            <person name="Singh A."/>
            <person name="Kumar Pinnaka A."/>
        </authorList>
    </citation>
    <scope>NUCLEOTIDE SEQUENCE [LARGE SCALE GENOMIC DNA]</scope>
    <source>
        <strain evidence="10 11">DSE10</strain>
    </source>
</reference>
<dbReference type="GO" id="GO:0019343">
    <property type="term" value="P:cysteine biosynthetic process via cystathionine"/>
    <property type="evidence" value="ECO:0007669"/>
    <property type="project" value="TreeGrafter"/>
</dbReference>
<dbReference type="STRING" id="1235279.C772_01978"/>
<dbReference type="Gene3D" id="3.90.1150.10">
    <property type="entry name" value="Aspartate Aminotransferase, domain 1"/>
    <property type="match status" value="1"/>
</dbReference>
<proteinExistence type="inferred from homology"/>
<keyword evidence="11" id="KW-1185">Reference proteome</keyword>
<dbReference type="SUPFAM" id="SSF53383">
    <property type="entry name" value="PLP-dependent transferases"/>
    <property type="match status" value="1"/>
</dbReference>
<evidence type="ECO:0000256" key="8">
    <source>
        <dbReference type="PIRSR" id="PIRSR001434-2"/>
    </source>
</evidence>
<organism evidence="10 11">
    <name type="scientific">Bhargavaea cecembensis DSE10</name>
    <dbReference type="NCBI Taxonomy" id="1235279"/>
    <lineage>
        <taxon>Bacteria</taxon>
        <taxon>Bacillati</taxon>
        <taxon>Bacillota</taxon>
        <taxon>Bacilli</taxon>
        <taxon>Bacillales</taxon>
        <taxon>Caryophanaceae</taxon>
        <taxon>Bhargavaea</taxon>
    </lineage>
</organism>
<dbReference type="GO" id="GO:0030170">
    <property type="term" value="F:pyridoxal phosphate binding"/>
    <property type="evidence" value="ECO:0007669"/>
    <property type="project" value="InterPro"/>
</dbReference>
<evidence type="ECO:0000256" key="1">
    <source>
        <dbReference type="ARBA" id="ARBA00001933"/>
    </source>
</evidence>
<dbReference type="CDD" id="cd00614">
    <property type="entry name" value="CGS_like"/>
    <property type="match status" value="1"/>
</dbReference>
<gene>
    <name evidence="10" type="primary">metB</name>
    <name evidence="10" type="ORF">C772_01978</name>
</gene>
<name>M7NBP0_9BACL</name>
<dbReference type="InterPro" id="IPR015421">
    <property type="entry name" value="PyrdxlP-dep_Trfase_major"/>
</dbReference>
<dbReference type="Gene3D" id="3.40.640.10">
    <property type="entry name" value="Type I PLP-dependent aspartate aminotransferase-like (Major domain)"/>
    <property type="match status" value="1"/>
</dbReference>
<evidence type="ECO:0000313" key="11">
    <source>
        <dbReference type="Proteomes" id="UP000011919"/>
    </source>
</evidence>
<evidence type="ECO:0000313" key="10">
    <source>
        <dbReference type="EMBL" id="EMR05998.1"/>
    </source>
</evidence>
<comment type="caution">
    <text evidence="10">The sequence shown here is derived from an EMBL/GenBank/DDBJ whole genome shotgun (WGS) entry which is preliminary data.</text>
</comment>
<dbReference type="EMBL" id="AOFT01000009">
    <property type="protein sequence ID" value="EMR05998.1"/>
    <property type="molecule type" value="Genomic_DNA"/>
</dbReference>
<dbReference type="eggNOG" id="COG0626">
    <property type="taxonomic scope" value="Bacteria"/>
</dbReference>